<feature type="non-terminal residue" evidence="2">
    <location>
        <position position="201"/>
    </location>
</feature>
<evidence type="ECO:0000259" key="1">
    <source>
        <dbReference type="Pfam" id="PF11716"/>
    </source>
</evidence>
<dbReference type="InterPro" id="IPR017517">
    <property type="entry name" value="Maleyloyr_isom"/>
</dbReference>
<keyword evidence="3" id="KW-1185">Reference proteome</keyword>
<feature type="domain" description="Mycothiol-dependent maleylpyruvate isomerase metal-binding" evidence="1">
    <location>
        <begin position="32"/>
        <end position="159"/>
    </location>
</feature>
<dbReference type="Pfam" id="PF11716">
    <property type="entry name" value="MDMPI_N"/>
    <property type="match status" value="1"/>
</dbReference>
<dbReference type="InterPro" id="IPR024344">
    <property type="entry name" value="MDMPI_metal-binding"/>
</dbReference>
<dbReference type="Gene3D" id="1.20.120.450">
    <property type="entry name" value="dinb family like domain"/>
    <property type="match status" value="1"/>
</dbReference>
<dbReference type="SUPFAM" id="SSF109854">
    <property type="entry name" value="DinB/YfiT-like putative metalloenzymes"/>
    <property type="match status" value="1"/>
</dbReference>
<evidence type="ECO:0000313" key="3">
    <source>
        <dbReference type="Proteomes" id="UP001597083"/>
    </source>
</evidence>
<dbReference type="EMBL" id="JBHTIR010002898">
    <property type="protein sequence ID" value="MFD0854384.1"/>
    <property type="molecule type" value="Genomic_DNA"/>
</dbReference>
<dbReference type="NCBIfam" id="TIGR03083">
    <property type="entry name" value="maleylpyruvate isomerase family mycothiol-dependent enzyme"/>
    <property type="match status" value="1"/>
</dbReference>
<evidence type="ECO:0000313" key="2">
    <source>
        <dbReference type="EMBL" id="MFD0854384.1"/>
    </source>
</evidence>
<protein>
    <submittedName>
        <fullName evidence="2">Maleylpyruvate isomerase family mycothiol-dependent enzyme</fullName>
    </submittedName>
</protein>
<sequence>MSSWNFMDPASKKTLLDLVRREAEGMFTLAGGDEAWARPTACDGWNAGDVIGHLVDTTETYFQSFAAVREAGEPPSAVPLADMAASCNEGATQFRGTPQRELIERCRADADKMMNIFEGLSDAEWTGLMVPHKYMGPLPACFYAIFQLVDYAVHSWDIREGIGAPHALASDAADMLVPLAFVLWQSTPAVPEGTEPFRIGV</sequence>
<dbReference type="Proteomes" id="UP001597083">
    <property type="component" value="Unassembled WGS sequence"/>
</dbReference>
<gene>
    <name evidence="2" type="ORF">ACFQ07_19250</name>
</gene>
<dbReference type="InterPro" id="IPR034660">
    <property type="entry name" value="DinB/YfiT-like"/>
</dbReference>
<accession>A0ABW3CIL4</accession>
<proteinExistence type="predicted"/>
<reference evidence="3" key="1">
    <citation type="journal article" date="2019" name="Int. J. Syst. Evol. Microbiol.">
        <title>The Global Catalogue of Microorganisms (GCM) 10K type strain sequencing project: providing services to taxonomists for standard genome sequencing and annotation.</title>
        <authorList>
            <consortium name="The Broad Institute Genomics Platform"/>
            <consortium name="The Broad Institute Genome Sequencing Center for Infectious Disease"/>
            <person name="Wu L."/>
            <person name="Ma J."/>
        </authorList>
    </citation>
    <scope>NUCLEOTIDE SEQUENCE [LARGE SCALE GENOMIC DNA]</scope>
    <source>
        <strain evidence="3">JCM 31696</strain>
    </source>
</reference>
<dbReference type="GO" id="GO:0016853">
    <property type="term" value="F:isomerase activity"/>
    <property type="evidence" value="ECO:0007669"/>
    <property type="project" value="UniProtKB-KW"/>
</dbReference>
<comment type="caution">
    <text evidence="2">The sequence shown here is derived from an EMBL/GenBank/DDBJ whole genome shotgun (WGS) entry which is preliminary data.</text>
</comment>
<name>A0ABW3CIL4_9ACTN</name>
<keyword evidence="2" id="KW-0413">Isomerase</keyword>
<organism evidence="2 3">
    <name type="scientific">Actinomadura adrarensis</name>
    <dbReference type="NCBI Taxonomy" id="1819600"/>
    <lineage>
        <taxon>Bacteria</taxon>
        <taxon>Bacillati</taxon>
        <taxon>Actinomycetota</taxon>
        <taxon>Actinomycetes</taxon>
        <taxon>Streptosporangiales</taxon>
        <taxon>Thermomonosporaceae</taxon>
        <taxon>Actinomadura</taxon>
    </lineage>
</organism>